<dbReference type="NCBIfam" id="TIGR00103">
    <property type="entry name" value="DNA_YbaB_EbfC"/>
    <property type="match status" value="1"/>
</dbReference>
<dbReference type="Gene3D" id="3.30.1310.10">
    <property type="entry name" value="Nucleoid-associated protein YbaB-like domain"/>
    <property type="match status" value="1"/>
</dbReference>
<dbReference type="PANTHER" id="PTHR33449">
    <property type="entry name" value="NUCLEOID-ASSOCIATED PROTEIN YBAB"/>
    <property type="match status" value="1"/>
</dbReference>
<dbReference type="Pfam" id="PF02575">
    <property type="entry name" value="YbaB_DNA_bd"/>
    <property type="match status" value="1"/>
</dbReference>
<keyword evidence="1 2" id="KW-0238">DNA-binding</keyword>
<dbReference type="InterPro" id="IPR004401">
    <property type="entry name" value="YbaB/EbfC"/>
</dbReference>
<evidence type="ECO:0000256" key="3">
    <source>
        <dbReference type="SAM" id="Coils"/>
    </source>
</evidence>
<keyword evidence="5" id="KW-1185">Reference proteome</keyword>
<accession>A0A848J0H4</accession>
<evidence type="ECO:0000256" key="1">
    <source>
        <dbReference type="ARBA" id="ARBA00023125"/>
    </source>
</evidence>
<dbReference type="EMBL" id="JABBNU010000007">
    <property type="protein sequence ID" value="NMM49161.1"/>
    <property type="molecule type" value="Genomic_DNA"/>
</dbReference>
<protein>
    <recommendedName>
        <fullName evidence="2">Nucleoid-associated protein HH304_12190</fullName>
    </recommendedName>
</protein>
<comment type="caution">
    <text evidence="4">The sequence shown here is derived from an EMBL/GenBank/DDBJ whole genome shotgun (WGS) entry which is preliminary data.</text>
</comment>
<evidence type="ECO:0000256" key="2">
    <source>
        <dbReference type="HAMAP-Rule" id="MF_00274"/>
    </source>
</evidence>
<keyword evidence="2" id="KW-0963">Cytoplasm</keyword>
<dbReference type="AlphaFoldDB" id="A0A848J0H4"/>
<feature type="coiled-coil region" evidence="3">
    <location>
        <begin position="4"/>
        <end position="31"/>
    </location>
</feature>
<sequence length="111" mass="12272">MFDLMNMMGKIKEAQKKMEEARAELANIQVKGESGAGMVTAIVNCQKQVISVEINESLINPDDKEMIQDLTVAAINKALEQAEEEARQHMKSKTEGLIPNIPGLDLDSLMK</sequence>
<evidence type="ECO:0000313" key="5">
    <source>
        <dbReference type="Proteomes" id="UP000559010"/>
    </source>
</evidence>
<dbReference type="PIRSF" id="PIRSF004555">
    <property type="entry name" value="UCP004555"/>
    <property type="match status" value="1"/>
</dbReference>
<organism evidence="4 5">
    <name type="scientific">Marinigracilibium pacificum</name>
    <dbReference type="NCBI Taxonomy" id="2729599"/>
    <lineage>
        <taxon>Bacteria</taxon>
        <taxon>Pseudomonadati</taxon>
        <taxon>Bacteroidota</taxon>
        <taxon>Cytophagia</taxon>
        <taxon>Cytophagales</taxon>
        <taxon>Flammeovirgaceae</taxon>
        <taxon>Marinigracilibium</taxon>
    </lineage>
</organism>
<name>A0A848J0H4_9BACT</name>
<dbReference type="GO" id="GO:0003677">
    <property type="term" value="F:DNA binding"/>
    <property type="evidence" value="ECO:0007669"/>
    <property type="project" value="UniProtKB-UniRule"/>
</dbReference>
<dbReference type="GO" id="GO:0043590">
    <property type="term" value="C:bacterial nucleoid"/>
    <property type="evidence" value="ECO:0007669"/>
    <property type="project" value="UniProtKB-UniRule"/>
</dbReference>
<comment type="subunit">
    <text evidence="2">Homodimer.</text>
</comment>
<proteinExistence type="inferred from homology"/>
<dbReference type="SUPFAM" id="SSF82607">
    <property type="entry name" value="YbaB-like"/>
    <property type="match status" value="1"/>
</dbReference>
<reference evidence="4 5" key="1">
    <citation type="submission" date="2020-04" db="EMBL/GenBank/DDBJ databases">
        <title>Flammeovirgaceae bacterium KN852 isolated from deep sea.</title>
        <authorList>
            <person name="Zhang D.-C."/>
        </authorList>
    </citation>
    <scope>NUCLEOTIDE SEQUENCE [LARGE SCALE GENOMIC DNA]</scope>
    <source>
        <strain evidence="4 5">KN852</strain>
    </source>
</reference>
<comment type="function">
    <text evidence="2">Binds to DNA and alters its conformation. May be involved in regulation of gene expression, nucleoid organization and DNA protection.</text>
</comment>
<dbReference type="InterPro" id="IPR036894">
    <property type="entry name" value="YbaB-like_sf"/>
</dbReference>
<dbReference type="GO" id="GO:0005829">
    <property type="term" value="C:cytosol"/>
    <property type="evidence" value="ECO:0007669"/>
    <property type="project" value="TreeGrafter"/>
</dbReference>
<dbReference type="Proteomes" id="UP000559010">
    <property type="component" value="Unassembled WGS sequence"/>
</dbReference>
<dbReference type="RefSeq" id="WP_169681876.1">
    <property type="nucleotide sequence ID" value="NZ_JABBNU010000007.1"/>
</dbReference>
<gene>
    <name evidence="4" type="ORF">HH304_12190</name>
</gene>
<comment type="similarity">
    <text evidence="2">Belongs to the YbaB/EbfC family.</text>
</comment>
<comment type="subcellular location">
    <subcellularLocation>
        <location evidence="2">Cytoplasm</location>
        <location evidence="2">Nucleoid</location>
    </subcellularLocation>
</comment>
<dbReference type="HAMAP" id="MF_00274">
    <property type="entry name" value="DNA_YbaB_EbfC"/>
    <property type="match status" value="1"/>
</dbReference>
<keyword evidence="3" id="KW-0175">Coiled coil</keyword>
<evidence type="ECO:0000313" key="4">
    <source>
        <dbReference type="EMBL" id="NMM49161.1"/>
    </source>
</evidence>
<dbReference type="PANTHER" id="PTHR33449:SF1">
    <property type="entry name" value="NUCLEOID-ASSOCIATED PROTEIN YBAB"/>
    <property type="match status" value="1"/>
</dbReference>